<dbReference type="AlphaFoldDB" id="A0A2V2NGX7"/>
<accession>A0A2V2NGX7</accession>
<organism evidence="2 3">
    <name type="scientific">Methanospirillum stamsii</name>
    <dbReference type="NCBI Taxonomy" id="1277351"/>
    <lineage>
        <taxon>Archaea</taxon>
        <taxon>Methanobacteriati</taxon>
        <taxon>Methanobacteriota</taxon>
        <taxon>Stenosarchaea group</taxon>
        <taxon>Methanomicrobia</taxon>
        <taxon>Methanomicrobiales</taxon>
        <taxon>Methanospirillaceae</taxon>
        <taxon>Methanospirillum</taxon>
    </lineage>
</organism>
<evidence type="ECO:0000256" key="1">
    <source>
        <dbReference type="SAM" id="MobiDB-lite"/>
    </source>
</evidence>
<dbReference type="EMBL" id="QGMZ01000016">
    <property type="protein sequence ID" value="PWR74583.1"/>
    <property type="molecule type" value="Genomic_DNA"/>
</dbReference>
<evidence type="ECO:0000313" key="2">
    <source>
        <dbReference type="EMBL" id="PWR74583.1"/>
    </source>
</evidence>
<sequence>MLPVTAENSGDYANQTINAEFVVKLPSDWSNFAMSSYAGPATGVMDNNDITNVIAIHIYQNTNCSTIIEENLKVNLEQFNSKAGIANLTEPVYGVDNVTEFGKYADGKVSNLFIRLIDGNVVAVTGTYDTIEDAEGKEEQFIKIAESVIPLHSPEIDVCATEEKTPTPVPTTTYKPRPVPTPAYNST</sequence>
<comment type="caution">
    <text evidence="2">The sequence shown here is derived from an EMBL/GenBank/DDBJ whole genome shotgun (WGS) entry which is preliminary data.</text>
</comment>
<feature type="region of interest" description="Disordered" evidence="1">
    <location>
        <begin position="164"/>
        <end position="187"/>
    </location>
</feature>
<proteinExistence type="predicted"/>
<keyword evidence="3" id="KW-1185">Reference proteome</keyword>
<protein>
    <submittedName>
        <fullName evidence="2">Uncharacterized protein</fullName>
    </submittedName>
</protein>
<evidence type="ECO:0000313" key="3">
    <source>
        <dbReference type="Proteomes" id="UP000245934"/>
    </source>
</evidence>
<gene>
    <name evidence="2" type="ORF">DLD82_08340</name>
</gene>
<reference evidence="2 3" key="1">
    <citation type="submission" date="2018-05" db="EMBL/GenBank/DDBJ databases">
        <title>Draft genome of Methanospirillum stamsii Pt1.</title>
        <authorList>
            <person name="Dueholm M.S."/>
            <person name="Nielsen P.H."/>
            <person name="Bakmann L.F."/>
            <person name="Otzen D.E."/>
        </authorList>
    </citation>
    <scope>NUCLEOTIDE SEQUENCE [LARGE SCALE GENOMIC DNA]</scope>
    <source>
        <strain evidence="2 3">Pt1</strain>
    </source>
</reference>
<dbReference type="Proteomes" id="UP000245934">
    <property type="component" value="Unassembled WGS sequence"/>
</dbReference>
<name>A0A2V2NGX7_9EURY</name>